<evidence type="ECO:0000313" key="4">
    <source>
        <dbReference type="Proteomes" id="UP001279553"/>
    </source>
</evidence>
<dbReference type="SUPFAM" id="SSF56672">
    <property type="entry name" value="DNA/RNA polymerases"/>
    <property type="match status" value="1"/>
</dbReference>
<feature type="compositionally biased region" description="Basic and acidic residues" evidence="2">
    <location>
        <begin position="113"/>
        <end position="123"/>
    </location>
</feature>
<dbReference type="GO" id="GO:0006281">
    <property type="term" value="P:DNA repair"/>
    <property type="evidence" value="ECO:0007669"/>
    <property type="project" value="TreeGrafter"/>
</dbReference>
<dbReference type="Proteomes" id="UP001279553">
    <property type="component" value="Unassembled WGS sequence"/>
</dbReference>
<dbReference type="PANTHER" id="PTHR35369:SF2">
    <property type="entry name" value="BLR3025 PROTEIN"/>
    <property type="match status" value="1"/>
</dbReference>
<evidence type="ECO:0000256" key="2">
    <source>
        <dbReference type="SAM" id="MobiDB-lite"/>
    </source>
</evidence>
<dbReference type="EMBL" id="JAWXYB010000018">
    <property type="protein sequence ID" value="MDX5930111.1"/>
    <property type="molecule type" value="Genomic_DNA"/>
</dbReference>
<evidence type="ECO:0000313" key="3">
    <source>
        <dbReference type="EMBL" id="MDX5930111.1"/>
    </source>
</evidence>
<keyword evidence="1" id="KW-0227">DNA damage</keyword>
<dbReference type="InterPro" id="IPR043502">
    <property type="entry name" value="DNA/RNA_pol_sf"/>
</dbReference>
<keyword evidence="4" id="KW-1185">Reference proteome</keyword>
<feature type="region of interest" description="Disordered" evidence="2">
    <location>
        <begin position="109"/>
        <end position="134"/>
    </location>
</feature>
<name>A0AAW9DMG2_ACIAO</name>
<sequence length="465" mass="51321">MNRRLLSCWFPNFSDPAMAGDSSETVRVDGWRAEGRLLHERALWCHGFTPLAAVDPPDGILLDITGCAHLFGGEAGLVRRLRAVWPEARIAIAGTAAAAWALAHYGPGGAGPERGHESHEGHEGNVGNEDDAGDEGRIEDLPLAALRIADATIARLRRLGLRRIGEVLRLSRGEIRAGFGADMGLRLDRLRGYAPEALHFLAPPVDWRVVGFHPEALFTAEQLRAALMRLVAALCARLAAAESGLIGVEAQYYRVDARRLVDRIGFAAPTRDREHVARLLGERLRQIDPGFGIEAIALVGEVAGLPPGQVELAGRAAPDYAPTIDRLMRRVALFRLAPVATHIPERAMRRVRVTGSAAGWTMADDPRPVRLFARPEPIGVMAPVPDDPPRMIRWRDVAYRIAAATGPERIARDWWRHEPASVRPESERIRDYYAVETEAGERFWVFRAGVHRGEAVPRWFIHGVF</sequence>
<comment type="caution">
    <text evidence="3">The sequence shown here is derived from an EMBL/GenBank/DDBJ whole genome shotgun (WGS) entry which is preliminary data.</text>
</comment>
<dbReference type="InterPro" id="IPR050356">
    <property type="entry name" value="SulA_CellDiv_inhibitor"/>
</dbReference>
<proteinExistence type="predicted"/>
<dbReference type="RefSeq" id="WP_319613076.1">
    <property type="nucleotide sequence ID" value="NZ_JAWXYB010000018.1"/>
</dbReference>
<reference evidence="3 4" key="1">
    <citation type="submission" date="2023-11" db="EMBL/GenBank/DDBJ databases">
        <title>MicrobeMod: A computational toolkit for identifying prokaryotic methylation and restriction-modification with nanopore sequencing.</title>
        <authorList>
            <person name="Crits-Christoph A."/>
            <person name="Kang S.C."/>
            <person name="Lee H."/>
            <person name="Ostrov N."/>
        </authorList>
    </citation>
    <scope>NUCLEOTIDE SEQUENCE [LARGE SCALE GENOMIC DNA]</scope>
    <source>
        <strain evidence="3 4">DSMZ 700</strain>
    </source>
</reference>
<protein>
    <recommendedName>
        <fullName evidence="5">Nucleotidyltransferase/DNA polymerase involved in DNA repair-like protein</fullName>
    </recommendedName>
</protein>
<organism evidence="3 4">
    <name type="scientific">Acidiphilium acidophilum</name>
    <name type="common">Thiobacillus acidophilus</name>
    <dbReference type="NCBI Taxonomy" id="76588"/>
    <lineage>
        <taxon>Bacteria</taxon>
        <taxon>Pseudomonadati</taxon>
        <taxon>Pseudomonadota</taxon>
        <taxon>Alphaproteobacteria</taxon>
        <taxon>Acetobacterales</taxon>
        <taxon>Acidocellaceae</taxon>
        <taxon>Acidiphilium</taxon>
    </lineage>
</organism>
<dbReference type="PANTHER" id="PTHR35369">
    <property type="entry name" value="BLR3025 PROTEIN-RELATED"/>
    <property type="match status" value="1"/>
</dbReference>
<gene>
    <name evidence="3" type="ORF">SIL87_04940</name>
</gene>
<evidence type="ECO:0008006" key="5">
    <source>
        <dbReference type="Google" id="ProtNLM"/>
    </source>
</evidence>
<evidence type="ECO:0000256" key="1">
    <source>
        <dbReference type="ARBA" id="ARBA00022763"/>
    </source>
</evidence>
<accession>A0AAW9DMG2</accession>
<dbReference type="AlphaFoldDB" id="A0AAW9DMG2"/>